<name>A0A2T8HIK4_9SPHI</name>
<dbReference type="InterPro" id="IPR023393">
    <property type="entry name" value="START-like_dom_sf"/>
</dbReference>
<accession>A0A2T8HIK4</accession>
<gene>
    <name evidence="3" type="ORF">DC487_09485</name>
</gene>
<evidence type="ECO:0000313" key="3">
    <source>
        <dbReference type="EMBL" id="PVH25152.1"/>
    </source>
</evidence>
<reference evidence="3 4" key="1">
    <citation type="submission" date="2018-04" db="EMBL/GenBank/DDBJ databases">
        <title>Sphingobacterium cortibacter sp. nov.</title>
        <authorList>
            <person name="Li Y."/>
        </authorList>
    </citation>
    <scope>NUCLEOTIDE SEQUENCE [LARGE SCALE GENOMIC DNA]</scope>
    <source>
        <strain evidence="3 4">2c-3</strain>
    </source>
</reference>
<dbReference type="CDD" id="cd07814">
    <property type="entry name" value="SRPBCC_CalC_Aha1-like"/>
    <property type="match status" value="1"/>
</dbReference>
<dbReference type="SUPFAM" id="SSF55961">
    <property type="entry name" value="Bet v1-like"/>
    <property type="match status" value="1"/>
</dbReference>
<dbReference type="InterPro" id="IPR013538">
    <property type="entry name" value="ASHA1/2-like_C"/>
</dbReference>
<evidence type="ECO:0000313" key="4">
    <source>
        <dbReference type="Proteomes" id="UP000245627"/>
    </source>
</evidence>
<dbReference type="EMBL" id="QDKG01000003">
    <property type="protein sequence ID" value="PVH25152.1"/>
    <property type="molecule type" value="Genomic_DNA"/>
</dbReference>
<sequence>MHLDTIHLEVTYNAPVERVWQALTEPDQIREWCYDVPNFLAEQGTEFEFNKLGHKNMYLHRCKILDAKDKKRLQYTWSYPDLQIGESVVTWELIPRGPITSVRLVHEHLLNHKDGGDAFTVDSFDSGWNNILKRSLADYLEK</sequence>
<dbReference type="RefSeq" id="WP_116775741.1">
    <property type="nucleotide sequence ID" value="NZ_QDKG01000003.1"/>
</dbReference>
<feature type="domain" description="Activator of Hsp90 ATPase homologue 1/2-like C-terminal" evidence="2">
    <location>
        <begin position="13"/>
        <end position="141"/>
    </location>
</feature>
<organism evidence="3 4">
    <name type="scientific">Sphingobacterium corticibacter</name>
    <dbReference type="NCBI Taxonomy" id="2171749"/>
    <lineage>
        <taxon>Bacteria</taxon>
        <taxon>Pseudomonadati</taxon>
        <taxon>Bacteroidota</taxon>
        <taxon>Sphingobacteriia</taxon>
        <taxon>Sphingobacteriales</taxon>
        <taxon>Sphingobacteriaceae</taxon>
        <taxon>Sphingobacterium</taxon>
    </lineage>
</organism>
<comment type="similarity">
    <text evidence="1">Belongs to the AHA1 family.</text>
</comment>
<evidence type="ECO:0000259" key="2">
    <source>
        <dbReference type="Pfam" id="PF08327"/>
    </source>
</evidence>
<comment type="caution">
    <text evidence="3">The sequence shown here is derived from an EMBL/GenBank/DDBJ whole genome shotgun (WGS) entry which is preliminary data.</text>
</comment>
<dbReference type="Gene3D" id="3.30.530.20">
    <property type="match status" value="1"/>
</dbReference>
<proteinExistence type="inferred from homology"/>
<dbReference type="Proteomes" id="UP000245627">
    <property type="component" value="Unassembled WGS sequence"/>
</dbReference>
<dbReference type="AlphaFoldDB" id="A0A2T8HIK4"/>
<dbReference type="Pfam" id="PF08327">
    <property type="entry name" value="AHSA1"/>
    <property type="match status" value="1"/>
</dbReference>
<dbReference type="OrthoDB" id="2355173at2"/>
<keyword evidence="4" id="KW-1185">Reference proteome</keyword>
<protein>
    <submittedName>
        <fullName evidence="3">SRPBCC domain-containing protein</fullName>
    </submittedName>
</protein>
<evidence type="ECO:0000256" key="1">
    <source>
        <dbReference type="ARBA" id="ARBA00006817"/>
    </source>
</evidence>